<dbReference type="GO" id="GO:0005886">
    <property type="term" value="C:plasma membrane"/>
    <property type="evidence" value="ECO:0007669"/>
    <property type="project" value="UniProtKB-SubCell"/>
</dbReference>
<feature type="transmembrane region" description="Helical" evidence="7">
    <location>
        <begin position="180"/>
        <end position="209"/>
    </location>
</feature>
<feature type="domain" description="Mechanosensitive ion channel MscS" evidence="8">
    <location>
        <begin position="198"/>
        <end position="263"/>
    </location>
</feature>
<dbReference type="InterPro" id="IPR011014">
    <property type="entry name" value="MscS_channel_TM-2"/>
</dbReference>
<feature type="transmembrane region" description="Helical" evidence="7">
    <location>
        <begin position="35"/>
        <end position="52"/>
    </location>
</feature>
<dbReference type="Gene3D" id="3.30.70.100">
    <property type="match status" value="1"/>
</dbReference>
<dbReference type="OrthoDB" id="31543at2157"/>
<dbReference type="AlphaFoldDB" id="A0A1I1IC53"/>
<reference evidence="11" key="1">
    <citation type="submission" date="2016-10" db="EMBL/GenBank/DDBJ databases">
        <authorList>
            <person name="Varghese N."/>
            <person name="Submissions S."/>
        </authorList>
    </citation>
    <scope>NUCLEOTIDE SEQUENCE [LARGE SCALE GENOMIC DNA]</scope>
    <source>
        <strain evidence="11">DSM 13078</strain>
    </source>
</reference>
<evidence type="ECO:0000256" key="4">
    <source>
        <dbReference type="ARBA" id="ARBA00022692"/>
    </source>
</evidence>
<sequence length="386" mass="42027">MVGRHFRLHVLQSSLRPEPVPRIQDAYLGSLQSQLLATVAIVALATGAVLGISRLRPTVERRFGSQTGEIASILALATVVGGTVYALSVVWRVTFVLWITFRTMTFGRWVAAQQLVTVALLATAYLAIRAVNRSIDKAAETKAITKHQSEVAHHVADVAIVSFVGVVILTLWGIDLTNVFIGAGALTALVALTARETLAAMLAGFILLFSRPFRVGDWIEVNETDGIVTDVTIFTTKIQTFDDTHVLVPNDEVTDSQLVNFSRNDQLRIDLEVGVDYDADLGHARSVAVDAVREVEEIKNTPAPKAVAKRFGDSAIALEVQIWIADPTKRREHDARTAAIEAIHSAFDREGIDIPYPQRTHAVRDDSLRVATSGSENDHPASTLGE</sequence>
<keyword evidence="3" id="KW-1003">Cell membrane</keyword>
<dbReference type="InterPro" id="IPR010920">
    <property type="entry name" value="LSM_dom_sf"/>
</dbReference>
<evidence type="ECO:0000313" key="11">
    <source>
        <dbReference type="Proteomes" id="UP000199161"/>
    </source>
</evidence>
<gene>
    <name evidence="10" type="ORF">SAMN05444422_10771</name>
</gene>
<dbReference type="PROSITE" id="PS01246">
    <property type="entry name" value="UPF0003"/>
    <property type="match status" value="1"/>
</dbReference>
<dbReference type="InterPro" id="IPR045275">
    <property type="entry name" value="MscS_archaea/bacteria_type"/>
</dbReference>
<feature type="transmembrane region" description="Helical" evidence="7">
    <location>
        <begin position="73"/>
        <end position="99"/>
    </location>
</feature>
<keyword evidence="11" id="KW-1185">Reference proteome</keyword>
<name>A0A1I1IC53_NATHA</name>
<feature type="transmembrane region" description="Helical" evidence="7">
    <location>
        <begin position="111"/>
        <end position="131"/>
    </location>
</feature>
<accession>A0A1I1IC53</accession>
<keyword evidence="5 7" id="KW-1133">Transmembrane helix</keyword>
<keyword evidence="4 7" id="KW-0812">Transmembrane</keyword>
<dbReference type="InterPro" id="IPR006686">
    <property type="entry name" value="MscS_channel_CS"/>
</dbReference>
<dbReference type="PANTHER" id="PTHR30221:SF20">
    <property type="entry name" value="SMALL-CONDUCTANCE MECHANOSENSITIVE CHANNEL"/>
    <property type="match status" value="1"/>
</dbReference>
<dbReference type="Pfam" id="PF00924">
    <property type="entry name" value="MS_channel_2nd"/>
    <property type="match status" value="1"/>
</dbReference>
<dbReference type="Proteomes" id="UP000199161">
    <property type="component" value="Unassembled WGS sequence"/>
</dbReference>
<proteinExistence type="inferred from homology"/>
<evidence type="ECO:0000313" key="10">
    <source>
        <dbReference type="EMBL" id="SFC33665.1"/>
    </source>
</evidence>
<evidence type="ECO:0000256" key="7">
    <source>
        <dbReference type="SAM" id="Phobius"/>
    </source>
</evidence>
<dbReference type="GO" id="GO:0008381">
    <property type="term" value="F:mechanosensitive monoatomic ion channel activity"/>
    <property type="evidence" value="ECO:0007669"/>
    <property type="project" value="InterPro"/>
</dbReference>
<feature type="transmembrane region" description="Helical" evidence="7">
    <location>
        <begin position="151"/>
        <end position="174"/>
    </location>
</feature>
<keyword evidence="6 7" id="KW-0472">Membrane</keyword>
<dbReference type="SUPFAM" id="SSF50182">
    <property type="entry name" value="Sm-like ribonucleoproteins"/>
    <property type="match status" value="1"/>
</dbReference>
<evidence type="ECO:0000256" key="3">
    <source>
        <dbReference type="ARBA" id="ARBA00022475"/>
    </source>
</evidence>
<evidence type="ECO:0000256" key="1">
    <source>
        <dbReference type="ARBA" id="ARBA00004651"/>
    </source>
</evidence>
<dbReference type="PANTHER" id="PTHR30221">
    <property type="entry name" value="SMALL-CONDUCTANCE MECHANOSENSITIVE CHANNEL"/>
    <property type="match status" value="1"/>
</dbReference>
<dbReference type="InterPro" id="IPR011066">
    <property type="entry name" value="MscS_channel_C_sf"/>
</dbReference>
<protein>
    <submittedName>
        <fullName evidence="10">Mechanosensitive ion channel</fullName>
    </submittedName>
</protein>
<evidence type="ECO:0000256" key="5">
    <source>
        <dbReference type="ARBA" id="ARBA00022989"/>
    </source>
</evidence>
<dbReference type="Gene3D" id="1.10.287.1260">
    <property type="match status" value="1"/>
</dbReference>
<evidence type="ECO:0000259" key="9">
    <source>
        <dbReference type="Pfam" id="PF21082"/>
    </source>
</evidence>
<dbReference type="SUPFAM" id="SSF82689">
    <property type="entry name" value="Mechanosensitive channel protein MscS (YggB), C-terminal domain"/>
    <property type="match status" value="1"/>
</dbReference>
<comment type="similarity">
    <text evidence="2">Belongs to the MscS (TC 1.A.23) family.</text>
</comment>
<dbReference type="InterPro" id="IPR049278">
    <property type="entry name" value="MS_channel_C"/>
</dbReference>
<dbReference type="RefSeq" id="WP_089788677.1">
    <property type="nucleotide sequence ID" value="NZ_FOKW01000007.1"/>
</dbReference>
<comment type="subcellular location">
    <subcellularLocation>
        <location evidence="1">Cell membrane</location>
        <topology evidence="1">Multi-pass membrane protein</topology>
    </subcellularLocation>
</comment>
<evidence type="ECO:0000256" key="6">
    <source>
        <dbReference type="ARBA" id="ARBA00023136"/>
    </source>
</evidence>
<dbReference type="Gene3D" id="2.30.30.60">
    <property type="match status" value="1"/>
</dbReference>
<dbReference type="SUPFAM" id="SSF82861">
    <property type="entry name" value="Mechanosensitive channel protein MscS (YggB), transmembrane region"/>
    <property type="match status" value="1"/>
</dbReference>
<dbReference type="InterPro" id="IPR023408">
    <property type="entry name" value="MscS_beta-dom_sf"/>
</dbReference>
<dbReference type="EMBL" id="FOKW01000007">
    <property type="protein sequence ID" value="SFC33665.1"/>
    <property type="molecule type" value="Genomic_DNA"/>
</dbReference>
<dbReference type="Pfam" id="PF21082">
    <property type="entry name" value="MS_channel_3rd"/>
    <property type="match status" value="1"/>
</dbReference>
<organism evidence="10 11">
    <name type="scientific">Natronobacterium haloterrestre</name>
    <name type="common">Halobiforma haloterrestris</name>
    <dbReference type="NCBI Taxonomy" id="148448"/>
    <lineage>
        <taxon>Archaea</taxon>
        <taxon>Methanobacteriati</taxon>
        <taxon>Methanobacteriota</taxon>
        <taxon>Stenosarchaea group</taxon>
        <taxon>Halobacteria</taxon>
        <taxon>Halobacteriales</taxon>
        <taxon>Natrialbaceae</taxon>
        <taxon>Natronobacterium</taxon>
    </lineage>
</organism>
<evidence type="ECO:0000256" key="2">
    <source>
        <dbReference type="ARBA" id="ARBA00008017"/>
    </source>
</evidence>
<evidence type="ECO:0000259" key="8">
    <source>
        <dbReference type="Pfam" id="PF00924"/>
    </source>
</evidence>
<feature type="domain" description="Mechanosensitive ion channel MscS C-terminal" evidence="9">
    <location>
        <begin position="270"/>
        <end position="354"/>
    </location>
</feature>
<dbReference type="InterPro" id="IPR006685">
    <property type="entry name" value="MscS_channel_2nd"/>
</dbReference>